<feature type="transmembrane region" description="Helical" evidence="8">
    <location>
        <begin position="312"/>
        <end position="328"/>
    </location>
</feature>
<name>I3C0P3_9FLAO</name>
<evidence type="ECO:0000313" key="11">
    <source>
        <dbReference type="Proteomes" id="UP000004690"/>
    </source>
</evidence>
<dbReference type="InterPro" id="IPR050297">
    <property type="entry name" value="LipidA_mod_glycosyltrf_83"/>
</dbReference>
<feature type="transmembrane region" description="Helical" evidence="8">
    <location>
        <begin position="12"/>
        <end position="33"/>
    </location>
</feature>
<feature type="transmembrane region" description="Helical" evidence="8">
    <location>
        <begin position="155"/>
        <end position="185"/>
    </location>
</feature>
<feature type="domain" description="Glycosyltransferase RgtA/B/C/D-like" evidence="9">
    <location>
        <begin position="53"/>
        <end position="215"/>
    </location>
</feature>
<dbReference type="PANTHER" id="PTHR33908">
    <property type="entry name" value="MANNOSYLTRANSFERASE YKCB-RELATED"/>
    <property type="match status" value="1"/>
</dbReference>
<evidence type="ECO:0000256" key="8">
    <source>
        <dbReference type="SAM" id="Phobius"/>
    </source>
</evidence>
<evidence type="ECO:0000256" key="6">
    <source>
        <dbReference type="ARBA" id="ARBA00022989"/>
    </source>
</evidence>
<dbReference type="EMBL" id="JH651380">
    <property type="protein sequence ID" value="EIJ37186.1"/>
    <property type="molecule type" value="Genomic_DNA"/>
</dbReference>
<sequence>MNKVNAVVSRKVKVIALFCFVAIILISFLKVALEWEDAEQAYYSQWFRLGYDDQPPLYTWVQILINKCVGLNRFSLAGLRAFWFSGTLIMFYKLVTKFVGDKLKAEVGVFLLFLIPVFIDFNFRRLSHTSMICFFSVSLYYVFSLLIVSKSYKNYILFGVILAGGILTKYNFLLILPAFGIIALFDVEAKQVLWNRKILLSVLLTCVLISPHLYWLFENKEYLLLLKESMEVKTKSNTLRGVVIITPFFSFLKSFINLIALSILLFSIAYFRKGVVLKSISRDWFSKLFIIQLSVTILIFVGINSSKISDRWLLPLFLPFFILLLNCFQFKKIEAWKKWSMRVFIFIIFLQIFRTPVEKIVGIDSSVHHSFSIIADKLDKFSEKQWNLPDVTYAGSVKFERPNKIVYSADDFTLPRTKIDSSNTIFVLKEKQKGFLVKDSVNGFGEAKETVYFCLKQN</sequence>
<dbReference type="Pfam" id="PF13231">
    <property type="entry name" value="PMT_2"/>
    <property type="match status" value="1"/>
</dbReference>
<dbReference type="InterPro" id="IPR038731">
    <property type="entry name" value="RgtA/B/C-like"/>
</dbReference>
<evidence type="ECO:0000256" key="3">
    <source>
        <dbReference type="ARBA" id="ARBA00022676"/>
    </source>
</evidence>
<keyword evidence="3" id="KW-0328">Glycosyltransferase</keyword>
<keyword evidence="6 8" id="KW-1133">Transmembrane helix</keyword>
<evidence type="ECO:0000256" key="2">
    <source>
        <dbReference type="ARBA" id="ARBA00022475"/>
    </source>
</evidence>
<proteinExistence type="predicted"/>
<dbReference type="GO" id="GO:0005886">
    <property type="term" value="C:plasma membrane"/>
    <property type="evidence" value="ECO:0007669"/>
    <property type="project" value="UniProtKB-SubCell"/>
</dbReference>
<dbReference type="GO" id="GO:0009103">
    <property type="term" value="P:lipopolysaccharide biosynthetic process"/>
    <property type="evidence" value="ECO:0007669"/>
    <property type="project" value="UniProtKB-ARBA"/>
</dbReference>
<evidence type="ECO:0000256" key="7">
    <source>
        <dbReference type="ARBA" id="ARBA00023136"/>
    </source>
</evidence>
<dbReference type="RefSeq" id="WP_008615899.1">
    <property type="nucleotide sequence ID" value="NZ_JH651380.1"/>
</dbReference>
<feature type="transmembrane region" description="Helical" evidence="8">
    <location>
        <begin position="74"/>
        <end position="95"/>
    </location>
</feature>
<feature type="transmembrane region" description="Helical" evidence="8">
    <location>
        <begin position="255"/>
        <end position="272"/>
    </location>
</feature>
<dbReference type="HOGENOM" id="CLU_596875_0_0_10"/>
<dbReference type="OrthoDB" id="1172410at2"/>
<dbReference type="eggNOG" id="COG1807">
    <property type="taxonomic scope" value="Bacteria"/>
</dbReference>
<evidence type="ECO:0000256" key="4">
    <source>
        <dbReference type="ARBA" id="ARBA00022679"/>
    </source>
</evidence>
<feature type="transmembrane region" description="Helical" evidence="8">
    <location>
        <begin position="130"/>
        <end position="149"/>
    </location>
</feature>
<feature type="transmembrane region" description="Helical" evidence="8">
    <location>
        <begin position="197"/>
        <end position="217"/>
    </location>
</feature>
<dbReference type="AlphaFoldDB" id="I3C0P3"/>
<gene>
    <name evidence="10" type="ORF">JoomaDRAFT_0126</name>
</gene>
<dbReference type="STRING" id="926559.JoomaDRAFT_0126"/>
<comment type="subcellular location">
    <subcellularLocation>
        <location evidence="1">Cell membrane</location>
        <topology evidence="1">Multi-pass membrane protein</topology>
    </subcellularLocation>
</comment>
<evidence type="ECO:0000259" key="9">
    <source>
        <dbReference type="Pfam" id="PF13231"/>
    </source>
</evidence>
<keyword evidence="4 10" id="KW-0808">Transferase</keyword>
<dbReference type="GO" id="GO:0016763">
    <property type="term" value="F:pentosyltransferase activity"/>
    <property type="evidence" value="ECO:0007669"/>
    <property type="project" value="TreeGrafter"/>
</dbReference>
<keyword evidence="5 8" id="KW-0812">Transmembrane</keyword>
<reference evidence="10 11" key="1">
    <citation type="submission" date="2012-02" db="EMBL/GenBank/DDBJ databases">
        <title>Improved High-Quality Draft genome of Joostella marina DSM 19592.</title>
        <authorList>
            <consortium name="US DOE Joint Genome Institute (JGI-PGF)"/>
            <person name="Lucas S."/>
            <person name="Copeland A."/>
            <person name="Lapidus A."/>
            <person name="Bruce D."/>
            <person name="Goodwin L."/>
            <person name="Pitluck S."/>
            <person name="Peters L."/>
            <person name="Chertkov O."/>
            <person name="Ovchinnikova G."/>
            <person name="Kyrpides N."/>
            <person name="Mavromatis K."/>
            <person name="Detter J.C."/>
            <person name="Han C."/>
            <person name="Land M."/>
            <person name="Hauser L."/>
            <person name="Markowitz V."/>
            <person name="Cheng J.-F."/>
            <person name="Hugenholtz P."/>
            <person name="Woyke T."/>
            <person name="Wu D."/>
            <person name="Tindall B."/>
            <person name="Brambilla E."/>
            <person name="Klenk H.-P."/>
            <person name="Eisen J.A."/>
        </authorList>
    </citation>
    <scope>NUCLEOTIDE SEQUENCE [LARGE SCALE GENOMIC DNA]</scope>
    <source>
        <strain evidence="10 11">DSM 19592</strain>
    </source>
</reference>
<evidence type="ECO:0000256" key="1">
    <source>
        <dbReference type="ARBA" id="ARBA00004651"/>
    </source>
</evidence>
<keyword evidence="11" id="KW-1185">Reference proteome</keyword>
<dbReference type="Proteomes" id="UP000004690">
    <property type="component" value="Unassembled WGS sequence"/>
</dbReference>
<keyword evidence="7 8" id="KW-0472">Membrane</keyword>
<accession>I3C0P3</accession>
<evidence type="ECO:0000313" key="10">
    <source>
        <dbReference type="EMBL" id="EIJ37186.1"/>
    </source>
</evidence>
<evidence type="ECO:0000256" key="5">
    <source>
        <dbReference type="ARBA" id="ARBA00022692"/>
    </source>
</evidence>
<organism evidence="10 11">
    <name type="scientific">Galbibacter orientalis DSM 19592</name>
    <dbReference type="NCBI Taxonomy" id="926559"/>
    <lineage>
        <taxon>Bacteria</taxon>
        <taxon>Pseudomonadati</taxon>
        <taxon>Bacteroidota</taxon>
        <taxon>Flavobacteriia</taxon>
        <taxon>Flavobacteriales</taxon>
        <taxon>Flavobacteriaceae</taxon>
        <taxon>Galbibacter</taxon>
    </lineage>
</organism>
<feature type="transmembrane region" description="Helical" evidence="8">
    <location>
        <begin position="284"/>
        <end position="306"/>
    </location>
</feature>
<protein>
    <submittedName>
        <fullName evidence="10">PMT family glycosyltransferase, 4-amino-4-deoxy-L-arabinose transferase</fullName>
    </submittedName>
</protein>
<keyword evidence="2" id="KW-1003">Cell membrane</keyword>
<dbReference type="PANTHER" id="PTHR33908:SF11">
    <property type="entry name" value="MEMBRANE PROTEIN"/>
    <property type="match status" value="1"/>
</dbReference>